<evidence type="ECO:0000256" key="1">
    <source>
        <dbReference type="ARBA" id="ARBA00022553"/>
    </source>
</evidence>
<accession>A0A7J5YHQ2</accession>
<feature type="region of interest" description="Disordered" evidence="2">
    <location>
        <begin position="49"/>
        <end position="215"/>
    </location>
</feature>
<dbReference type="EMBL" id="JAAKFY010000012">
    <property type="protein sequence ID" value="KAF3849022.1"/>
    <property type="molecule type" value="Genomic_DNA"/>
</dbReference>
<protein>
    <recommendedName>
        <fullName evidence="3">BAT2 N-terminal domain-containing protein</fullName>
    </recommendedName>
</protein>
<dbReference type="OrthoDB" id="1939715at2759"/>
<dbReference type="PANTHER" id="PTHR14038:SF4">
    <property type="entry name" value="PROTEIN PRRC2B"/>
    <property type="match status" value="1"/>
</dbReference>
<dbReference type="PANTHER" id="PTHR14038">
    <property type="entry name" value="BAT2 HLA-B-ASSOCIATED TRANSCRIPT 2"/>
    <property type="match status" value="1"/>
</dbReference>
<reference evidence="4 5" key="1">
    <citation type="submission" date="2020-03" db="EMBL/GenBank/DDBJ databases">
        <title>Dissostichus mawsoni Genome sequencing and assembly.</title>
        <authorList>
            <person name="Park H."/>
        </authorList>
    </citation>
    <scope>NUCLEOTIDE SEQUENCE [LARGE SCALE GENOMIC DNA]</scope>
    <source>
        <strain evidence="4">DM0001</strain>
        <tissue evidence="4">Muscle</tissue>
    </source>
</reference>
<gene>
    <name evidence="4" type="ORF">F7725_015519</name>
</gene>
<feature type="region of interest" description="Disordered" evidence="2">
    <location>
        <begin position="1"/>
        <end position="22"/>
    </location>
</feature>
<dbReference type="InterPro" id="IPR033184">
    <property type="entry name" value="PRRC2"/>
</dbReference>
<sequence>MSDRLGQITKSKDGKSKYSSLSLFDKYKGKPIETQKNAVVPRHGLQSLGKVAAARRMPPPAHLPSLKSENKGNDPNVIIVPKDGTGWANKQEQPDQKSSIASTPQLPELQPQLALQKSVSNLQKPSPIANQENGNTGGPKQWAQLNGKAVEQDGEFKGLNRLQPFSHEEFPTLKAAGEQDRAGKERSGFDPSYGPGPSSAPKVSLNPRIGWQSHK</sequence>
<evidence type="ECO:0000313" key="5">
    <source>
        <dbReference type="Proteomes" id="UP000518266"/>
    </source>
</evidence>
<evidence type="ECO:0000313" key="4">
    <source>
        <dbReference type="EMBL" id="KAF3849022.1"/>
    </source>
</evidence>
<name>A0A7J5YHQ2_DISMA</name>
<dbReference type="GO" id="GO:0030154">
    <property type="term" value="P:cell differentiation"/>
    <property type="evidence" value="ECO:0007669"/>
    <property type="project" value="TreeGrafter"/>
</dbReference>
<keyword evidence="5" id="KW-1185">Reference proteome</keyword>
<comment type="caution">
    <text evidence="4">The sequence shown here is derived from an EMBL/GenBank/DDBJ whole genome shotgun (WGS) entry which is preliminary data.</text>
</comment>
<keyword evidence="1" id="KW-0597">Phosphoprotein</keyword>
<feature type="compositionally biased region" description="Polar residues" evidence="2">
    <location>
        <begin position="117"/>
        <end position="134"/>
    </location>
</feature>
<evidence type="ECO:0000259" key="3">
    <source>
        <dbReference type="Pfam" id="PF07001"/>
    </source>
</evidence>
<dbReference type="AlphaFoldDB" id="A0A7J5YHQ2"/>
<feature type="compositionally biased region" description="Low complexity" evidence="2">
    <location>
        <begin position="104"/>
        <end position="116"/>
    </location>
</feature>
<proteinExistence type="predicted"/>
<evidence type="ECO:0000256" key="2">
    <source>
        <dbReference type="SAM" id="MobiDB-lite"/>
    </source>
</evidence>
<organism evidence="4 5">
    <name type="scientific">Dissostichus mawsoni</name>
    <name type="common">Antarctic cod</name>
    <dbReference type="NCBI Taxonomy" id="36200"/>
    <lineage>
        <taxon>Eukaryota</taxon>
        <taxon>Metazoa</taxon>
        <taxon>Chordata</taxon>
        <taxon>Craniata</taxon>
        <taxon>Vertebrata</taxon>
        <taxon>Euteleostomi</taxon>
        <taxon>Actinopterygii</taxon>
        <taxon>Neopterygii</taxon>
        <taxon>Teleostei</taxon>
        <taxon>Neoteleostei</taxon>
        <taxon>Acanthomorphata</taxon>
        <taxon>Eupercaria</taxon>
        <taxon>Perciformes</taxon>
        <taxon>Notothenioidei</taxon>
        <taxon>Nototheniidae</taxon>
        <taxon>Dissostichus</taxon>
    </lineage>
</organism>
<feature type="compositionally biased region" description="Polar residues" evidence="2">
    <location>
        <begin position="88"/>
        <end position="103"/>
    </location>
</feature>
<dbReference type="Pfam" id="PF07001">
    <property type="entry name" value="BAT2_N"/>
    <property type="match status" value="1"/>
</dbReference>
<dbReference type="Proteomes" id="UP000518266">
    <property type="component" value="Unassembled WGS sequence"/>
</dbReference>
<feature type="domain" description="BAT2 N-terminal" evidence="3">
    <location>
        <begin position="1"/>
        <end position="187"/>
    </location>
</feature>
<dbReference type="InterPro" id="IPR009738">
    <property type="entry name" value="BAT2_N"/>
</dbReference>
<feature type="compositionally biased region" description="Basic and acidic residues" evidence="2">
    <location>
        <begin position="166"/>
        <end position="188"/>
    </location>
</feature>